<reference evidence="7 8" key="1">
    <citation type="submission" date="2017-03" db="EMBL/GenBank/DDBJ databases">
        <title>Genomic and clinical evidence uncovers the enterohepatic species Helicobacter valdiviensis as a potential human intestinal pathogen.</title>
        <authorList>
            <person name="Fresia P."/>
            <person name="Jara R."/>
            <person name="Sierra R."/>
            <person name="Ferres I."/>
            <person name="Greif G."/>
            <person name="Iraola G."/>
            <person name="Collado L."/>
        </authorList>
    </citation>
    <scope>NUCLEOTIDE SEQUENCE [LARGE SCALE GENOMIC DNA]</scope>
    <source>
        <strain evidence="7 8">WBE14</strain>
    </source>
</reference>
<dbReference type="InterPro" id="IPR036680">
    <property type="entry name" value="SPOR-like_sf"/>
</dbReference>
<comment type="caution">
    <text evidence="7">The sequence shown here is derived from an EMBL/GenBank/DDBJ whole genome shotgun (WGS) entry which is preliminary data.</text>
</comment>
<dbReference type="InterPro" id="IPR007730">
    <property type="entry name" value="SPOR-like_dom"/>
</dbReference>
<keyword evidence="2 4" id="KW-0456">Lyase</keyword>
<dbReference type="GO" id="GO:0071555">
    <property type="term" value="P:cell wall organization"/>
    <property type="evidence" value="ECO:0007669"/>
    <property type="project" value="UniProtKB-KW"/>
</dbReference>
<evidence type="ECO:0000313" key="8">
    <source>
        <dbReference type="Proteomes" id="UP000249746"/>
    </source>
</evidence>
<dbReference type="SUPFAM" id="SSF50685">
    <property type="entry name" value="Barwin-like endoglucanases"/>
    <property type="match status" value="1"/>
</dbReference>
<feature type="domain" description="SPOR" evidence="6">
    <location>
        <begin position="194"/>
        <end position="270"/>
    </location>
</feature>
<dbReference type="RefSeq" id="WP_111228990.1">
    <property type="nucleotide sequence ID" value="NZ_NBIU01000002.1"/>
</dbReference>
<dbReference type="Pfam" id="PF03330">
    <property type="entry name" value="DPBB_1"/>
    <property type="match status" value="1"/>
</dbReference>
<gene>
    <name evidence="4" type="primary">rlpA</name>
    <name evidence="7" type="ORF">B6S12_01155</name>
</gene>
<keyword evidence="1" id="KW-0732">Signal</keyword>
<dbReference type="Gene3D" id="2.40.40.10">
    <property type="entry name" value="RlpA-like domain"/>
    <property type="match status" value="1"/>
</dbReference>
<evidence type="ECO:0000256" key="2">
    <source>
        <dbReference type="ARBA" id="ARBA00023239"/>
    </source>
</evidence>
<dbReference type="Pfam" id="PF05036">
    <property type="entry name" value="SPOR"/>
    <property type="match status" value="1"/>
</dbReference>
<keyword evidence="4" id="KW-0564">Palmitate</keyword>
<keyword evidence="3 4" id="KW-0961">Cell wall biogenesis/degradation</keyword>
<comment type="subcellular location">
    <subcellularLocation>
        <location evidence="4">Cell membrane</location>
        <topology evidence="4">Lipid-anchor</topology>
    </subcellularLocation>
</comment>
<dbReference type="NCBIfam" id="TIGR00413">
    <property type="entry name" value="rlpA"/>
    <property type="match status" value="1"/>
</dbReference>
<dbReference type="GO" id="GO:0042834">
    <property type="term" value="F:peptidoglycan binding"/>
    <property type="evidence" value="ECO:0007669"/>
    <property type="project" value="InterPro"/>
</dbReference>
<dbReference type="InterPro" id="IPR009009">
    <property type="entry name" value="RlpA-like_DPBB"/>
</dbReference>
<dbReference type="PANTHER" id="PTHR34183:SF1">
    <property type="entry name" value="ENDOLYTIC PEPTIDOGLYCAN TRANSGLYCOSYLASE RLPA"/>
    <property type="match status" value="1"/>
</dbReference>
<dbReference type="InterPro" id="IPR012997">
    <property type="entry name" value="RplA"/>
</dbReference>
<evidence type="ECO:0000256" key="1">
    <source>
        <dbReference type="ARBA" id="ARBA00022729"/>
    </source>
</evidence>
<comment type="similarity">
    <text evidence="4 5">Belongs to the RlpA family.</text>
</comment>
<dbReference type="PROSITE" id="PS51257">
    <property type="entry name" value="PROKAR_LIPOPROTEIN"/>
    <property type="match status" value="1"/>
</dbReference>
<dbReference type="CDD" id="cd22268">
    <property type="entry name" value="DPBB_RlpA-like"/>
    <property type="match status" value="1"/>
</dbReference>
<dbReference type="EC" id="4.2.2.-" evidence="4"/>
<keyword evidence="4" id="KW-0449">Lipoprotein</keyword>
<evidence type="ECO:0000313" key="7">
    <source>
        <dbReference type="EMBL" id="PZT48933.1"/>
    </source>
</evidence>
<comment type="function">
    <text evidence="4">Lytic transglycosylase with a strong preference for naked glycan strands that lack stem peptides.</text>
</comment>
<dbReference type="GO" id="GO:0008932">
    <property type="term" value="F:lytic endotransglycosylase activity"/>
    <property type="evidence" value="ECO:0007669"/>
    <property type="project" value="UniProtKB-UniRule"/>
</dbReference>
<dbReference type="GO" id="GO:0005886">
    <property type="term" value="C:plasma membrane"/>
    <property type="evidence" value="ECO:0007669"/>
    <property type="project" value="UniProtKB-SubCell"/>
</dbReference>
<sequence length="270" mass="29978">MKKILLFVSVLLFLGGCGYKSSSYNPSSYTPSATKNYGTMNNNERVHKATMRPYQINGKWYYPTSVALGERSEGIASWYGPNFHGKKTSNGETYSMYAHTAAHKTLPMNTIVRVTSKENGKSTIVRINDRGPFISGRVIDLSNSAARDIDMVGKGTARVSLEVIGFNGQISNTIPLNTTTLANTEYKVAHTQTSVEITSFMVQIGAFRNKEGAYRFQKSHSHYGYQALVREYSLNNAPIYRVMLSGFKSEAEARDFIASKKLVGSFIITQ</sequence>
<dbReference type="AlphaFoldDB" id="A0A2W6PQD0"/>
<dbReference type="Gene3D" id="3.30.70.1070">
    <property type="entry name" value="Sporulation related repeat"/>
    <property type="match status" value="1"/>
</dbReference>
<dbReference type="PANTHER" id="PTHR34183">
    <property type="entry name" value="ENDOLYTIC PEPTIDOGLYCAN TRANSGLYCOSYLASE RLPA"/>
    <property type="match status" value="1"/>
</dbReference>
<dbReference type="InterPro" id="IPR034718">
    <property type="entry name" value="RlpA"/>
</dbReference>
<dbReference type="SUPFAM" id="SSF110997">
    <property type="entry name" value="Sporulation related repeat"/>
    <property type="match status" value="1"/>
</dbReference>
<protein>
    <recommendedName>
        <fullName evidence="4">Probable endolytic peptidoglycan transglycosylase RlpA</fullName>
        <ecNumber evidence="4">4.2.2.-</ecNumber>
    </recommendedName>
</protein>
<name>A0A2W6PQD0_9HELI</name>
<organism evidence="7 8">
    <name type="scientific">Helicobacter valdiviensis</name>
    <dbReference type="NCBI Taxonomy" id="1458358"/>
    <lineage>
        <taxon>Bacteria</taxon>
        <taxon>Pseudomonadati</taxon>
        <taxon>Campylobacterota</taxon>
        <taxon>Epsilonproteobacteria</taxon>
        <taxon>Campylobacterales</taxon>
        <taxon>Helicobacteraceae</taxon>
        <taxon>Helicobacter</taxon>
    </lineage>
</organism>
<evidence type="ECO:0000256" key="4">
    <source>
        <dbReference type="HAMAP-Rule" id="MF_02071"/>
    </source>
</evidence>
<dbReference type="InterPro" id="IPR036908">
    <property type="entry name" value="RlpA-like_sf"/>
</dbReference>
<evidence type="ECO:0000259" key="6">
    <source>
        <dbReference type="PROSITE" id="PS51724"/>
    </source>
</evidence>
<dbReference type="OrthoDB" id="9779128at2"/>
<keyword evidence="8" id="KW-1185">Reference proteome</keyword>
<dbReference type="HAMAP" id="MF_02071">
    <property type="entry name" value="RlpA"/>
    <property type="match status" value="1"/>
</dbReference>
<accession>A0A2W6PQD0</accession>
<evidence type="ECO:0000256" key="3">
    <source>
        <dbReference type="ARBA" id="ARBA00023316"/>
    </source>
</evidence>
<dbReference type="Proteomes" id="UP000249746">
    <property type="component" value="Unassembled WGS sequence"/>
</dbReference>
<dbReference type="EMBL" id="NBIU01000002">
    <property type="protein sequence ID" value="PZT48933.1"/>
    <property type="molecule type" value="Genomic_DNA"/>
</dbReference>
<dbReference type="PROSITE" id="PS51724">
    <property type="entry name" value="SPOR"/>
    <property type="match status" value="1"/>
</dbReference>
<keyword evidence="4" id="KW-0472">Membrane</keyword>
<evidence type="ECO:0000256" key="5">
    <source>
        <dbReference type="RuleBase" id="RU003495"/>
    </source>
</evidence>
<keyword evidence="4" id="KW-1003">Cell membrane</keyword>
<dbReference type="GO" id="GO:0000270">
    <property type="term" value="P:peptidoglycan metabolic process"/>
    <property type="evidence" value="ECO:0007669"/>
    <property type="project" value="UniProtKB-UniRule"/>
</dbReference>
<proteinExistence type="inferred from homology"/>